<sequence>MGLIRKAIARKGITPQPFIPQDLPSNGAARRRTSATRARLAPVLLLGALLTAGLPPAQAAQPADDAAPAAAIAPINLNTATVEELQQLRGVGPATAARIVAWREQEGPFKSVDQLMAIKGIGEKTLARFRDRLTL</sequence>
<protein>
    <submittedName>
        <fullName evidence="2">Helix-hairpin-helix domain-containing protein</fullName>
    </submittedName>
</protein>
<proteinExistence type="predicted"/>
<keyword evidence="3" id="KW-1185">Reference proteome</keyword>
<dbReference type="PANTHER" id="PTHR21180:SF32">
    <property type="entry name" value="ENDONUCLEASE_EXONUCLEASE_PHOSPHATASE FAMILY DOMAIN-CONTAINING PROTEIN 1"/>
    <property type="match status" value="1"/>
</dbReference>
<dbReference type="Proteomes" id="UP000739180">
    <property type="component" value="Unassembled WGS sequence"/>
</dbReference>
<dbReference type="InterPro" id="IPR051675">
    <property type="entry name" value="Endo/Exo/Phosphatase_dom_1"/>
</dbReference>
<dbReference type="NCBIfam" id="TIGR00426">
    <property type="entry name" value="competence protein ComEA helix-hairpin-helix repeat region"/>
    <property type="match status" value="1"/>
</dbReference>
<dbReference type="PANTHER" id="PTHR21180">
    <property type="entry name" value="ENDONUCLEASE/EXONUCLEASE/PHOSPHATASE FAMILY DOMAIN-CONTAINING PROTEIN 1"/>
    <property type="match status" value="1"/>
</dbReference>
<dbReference type="Gene3D" id="1.10.150.320">
    <property type="entry name" value="Photosystem II 12 kDa extrinsic protein"/>
    <property type="match status" value="1"/>
</dbReference>
<name>A0ABY2XPA5_9GAMM</name>
<dbReference type="InterPro" id="IPR010994">
    <property type="entry name" value="RuvA_2-like"/>
</dbReference>
<feature type="domain" description="Helix-hairpin-helix DNA-binding motif class 1" evidence="1">
    <location>
        <begin position="113"/>
        <end position="132"/>
    </location>
</feature>
<accession>A0ABY2XPA5</accession>
<evidence type="ECO:0000313" key="2">
    <source>
        <dbReference type="EMBL" id="TMW13389.1"/>
    </source>
</evidence>
<dbReference type="RefSeq" id="WP_138771982.1">
    <property type="nucleotide sequence ID" value="NZ_VCQT01000025.1"/>
</dbReference>
<dbReference type="InterPro" id="IPR003583">
    <property type="entry name" value="Hlx-hairpin-Hlx_DNA-bd_motif"/>
</dbReference>
<dbReference type="EMBL" id="VCQT01000025">
    <property type="protein sequence ID" value="TMW13389.1"/>
    <property type="molecule type" value="Genomic_DNA"/>
</dbReference>
<organism evidence="2 3">
    <name type="scientific">Alloalcanivorax gelatiniphagus</name>
    <dbReference type="NCBI Taxonomy" id="1194167"/>
    <lineage>
        <taxon>Bacteria</taxon>
        <taxon>Pseudomonadati</taxon>
        <taxon>Pseudomonadota</taxon>
        <taxon>Gammaproteobacteria</taxon>
        <taxon>Oceanospirillales</taxon>
        <taxon>Alcanivoracaceae</taxon>
        <taxon>Alloalcanivorax</taxon>
    </lineage>
</organism>
<dbReference type="SMART" id="SM00278">
    <property type="entry name" value="HhH1"/>
    <property type="match status" value="2"/>
</dbReference>
<gene>
    <name evidence="2" type="ORF">FGS76_07415</name>
</gene>
<evidence type="ECO:0000313" key="3">
    <source>
        <dbReference type="Proteomes" id="UP000739180"/>
    </source>
</evidence>
<feature type="domain" description="Helix-hairpin-helix DNA-binding motif class 1" evidence="1">
    <location>
        <begin position="83"/>
        <end position="102"/>
    </location>
</feature>
<reference evidence="2 3" key="1">
    <citation type="submission" date="2019-05" db="EMBL/GenBank/DDBJ databases">
        <title>Genome of Alcanivorax gelatiniphagus, an oil degrading marine bacteria.</title>
        <authorList>
            <person name="Kwon K.K."/>
        </authorList>
    </citation>
    <scope>NUCLEOTIDE SEQUENCE [LARGE SCALE GENOMIC DNA]</scope>
    <source>
        <strain evidence="2 3">MEBiC 08158</strain>
    </source>
</reference>
<dbReference type="InterPro" id="IPR004509">
    <property type="entry name" value="Competence_ComEA_HhH"/>
</dbReference>
<comment type="caution">
    <text evidence="2">The sequence shown here is derived from an EMBL/GenBank/DDBJ whole genome shotgun (WGS) entry which is preliminary data.</text>
</comment>
<dbReference type="Pfam" id="PF12836">
    <property type="entry name" value="HHH_3"/>
    <property type="match status" value="1"/>
</dbReference>
<evidence type="ECO:0000259" key="1">
    <source>
        <dbReference type="SMART" id="SM00278"/>
    </source>
</evidence>
<dbReference type="SUPFAM" id="SSF47781">
    <property type="entry name" value="RuvA domain 2-like"/>
    <property type="match status" value="1"/>
</dbReference>